<dbReference type="Proteomes" id="UP000779507">
    <property type="component" value="Unassembled WGS sequence"/>
</dbReference>
<sequence>MKIYFYAAFPALLAALGHAPGAQAQVERATPQEAIAPTPAPARPFQVAYLRLGLGTTFDAAKFYRCTRLAVEYAPMLTRQVGLAGRLVGVAGKPAATGLYGPWVDQLPNQNYRASHAEGEVLFYPFGNAKRVRFAVGAGGFAGYYKKNDFDFVNVVEGRVVDYRLASYQGFYGGYLGSINLDVALGQQQRWLVGLKIAQQKGTGGVTDVPSETLTLARRL</sequence>
<name>A0ABX2FM73_9BACT</name>
<evidence type="ECO:0000313" key="2">
    <source>
        <dbReference type="EMBL" id="NRT18037.1"/>
    </source>
</evidence>
<comment type="caution">
    <text evidence="2">The sequence shown here is derived from an EMBL/GenBank/DDBJ whole genome shotgun (WGS) entry which is preliminary data.</text>
</comment>
<evidence type="ECO:0000313" key="3">
    <source>
        <dbReference type="Proteomes" id="UP000779507"/>
    </source>
</evidence>
<gene>
    <name evidence="2" type="ORF">HNP98_000848</name>
</gene>
<keyword evidence="1" id="KW-0732">Signal</keyword>
<feature type="signal peptide" evidence="1">
    <location>
        <begin position="1"/>
        <end position="24"/>
    </location>
</feature>
<evidence type="ECO:0000256" key="1">
    <source>
        <dbReference type="SAM" id="SignalP"/>
    </source>
</evidence>
<evidence type="ECO:0008006" key="4">
    <source>
        <dbReference type="Google" id="ProtNLM"/>
    </source>
</evidence>
<dbReference type="EMBL" id="JABSNP010000003">
    <property type="protein sequence ID" value="NRT18037.1"/>
    <property type="molecule type" value="Genomic_DNA"/>
</dbReference>
<feature type="chain" id="PRO_5047151107" description="DUF3575 domain-containing protein" evidence="1">
    <location>
        <begin position="25"/>
        <end position="220"/>
    </location>
</feature>
<organism evidence="2 3">
    <name type="scientific">Hymenobacter caeli</name>
    <dbReference type="NCBI Taxonomy" id="2735894"/>
    <lineage>
        <taxon>Bacteria</taxon>
        <taxon>Pseudomonadati</taxon>
        <taxon>Bacteroidota</taxon>
        <taxon>Cytophagia</taxon>
        <taxon>Cytophagales</taxon>
        <taxon>Hymenobacteraceae</taxon>
        <taxon>Hymenobacter</taxon>
    </lineage>
</organism>
<reference evidence="2 3" key="1">
    <citation type="submission" date="2020-05" db="EMBL/GenBank/DDBJ databases">
        <title>Genomic Encyclopedia of Type Strains, Phase IV (KMG-V): Genome sequencing to study the core and pangenomes of soil and plant-associated prokaryotes.</title>
        <authorList>
            <person name="Whitman W."/>
        </authorList>
    </citation>
    <scope>NUCLEOTIDE SEQUENCE [LARGE SCALE GENOMIC DNA]</scope>
    <source>
        <strain evidence="2 3">9A</strain>
    </source>
</reference>
<protein>
    <recommendedName>
        <fullName evidence="4">DUF3575 domain-containing protein</fullName>
    </recommendedName>
</protein>
<dbReference type="RefSeq" id="WP_173808804.1">
    <property type="nucleotide sequence ID" value="NZ_JABSNP010000003.1"/>
</dbReference>
<accession>A0ABX2FM73</accession>
<keyword evidence="3" id="KW-1185">Reference proteome</keyword>
<proteinExistence type="predicted"/>